<organism evidence="5 6">
    <name type="scientific">Mycobacterium helveticum</name>
    <dbReference type="NCBI Taxonomy" id="2592811"/>
    <lineage>
        <taxon>Bacteria</taxon>
        <taxon>Bacillati</taxon>
        <taxon>Actinomycetota</taxon>
        <taxon>Actinomycetes</taxon>
        <taxon>Mycobacteriales</taxon>
        <taxon>Mycobacteriaceae</taxon>
        <taxon>Mycobacterium</taxon>
    </lineage>
</organism>
<accession>A0A557Y0H8</accession>
<dbReference type="GO" id="GO:0052572">
    <property type="term" value="P:response to host immune response"/>
    <property type="evidence" value="ECO:0007669"/>
    <property type="project" value="TreeGrafter"/>
</dbReference>
<sequence length="403" mass="40248">MLDFAVLPPEINSARMYSGPGSESMSAAAAAWNRIATEMRSTATAYRAIITELTDETWLGPSSASMSTAAAPYLEWLAVTASQAEQASAQVFAAATAFEAAFEATVPPPAVAANRAQLANLSATNILGQNTAAIAANEAQYAAMWAQDAAAMNGYATASAAATRLAPLTSPSSTTNTDGQAGQANAKPADSTTPAGSMSGLLQWLGIAPNTNNSTAGVAGLLNYLDGTNGSLVGSFLNDATVANFSNALTTSGLTNPTSVIDSVTAYSFLFATQGAASFDMSDLAAGLALTGPIGVAPGLPSLSAAAVSAQLGHASLVGAVSVPPAWGASGATVNPVAAATSRIGAGAYHSLSNATPMVMEETGPVGMPGLPLAGMTGPHEDEFSAPIYGFRPRIITRPPAAG</sequence>
<dbReference type="EMBL" id="VMQU01000005">
    <property type="protein sequence ID" value="TVS92050.1"/>
    <property type="molecule type" value="Genomic_DNA"/>
</dbReference>
<evidence type="ECO:0000259" key="4">
    <source>
        <dbReference type="Pfam" id="PF12484"/>
    </source>
</evidence>
<evidence type="ECO:0000256" key="1">
    <source>
        <dbReference type="ARBA" id="ARBA00010652"/>
    </source>
</evidence>
<dbReference type="SUPFAM" id="SSF140459">
    <property type="entry name" value="PE/PPE dimer-like"/>
    <property type="match status" value="1"/>
</dbReference>
<dbReference type="PANTHER" id="PTHR46766">
    <property type="entry name" value="GLUTAMINE-RICH PROTEIN 2"/>
    <property type="match status" value="1"/>
</dbReference>
<comment type="similarity">
    <text evidence="1">Belongs to the mycobacterial PPE family.</text>
</comment>
<protein>
    <submittedName>
        <fullName evidence="5">PPE family protein</fullName>
    </submittedName>
</protein>
<evidence type="ECO:0000313" key="6">
    <source>
        <dbReference type="Proteomes" id="UP000320513"/>
    </source>
</evidence>
<dbReference type="FunFam" id="1.20.1260.20:FF:000001">
    <property type="entry name" value="PPE family protein PPE41"/>
    <property type="match status" value="1"/>
</dbReference>
<proteinExistence type="inferred from homology"/>
<evidence type="ECO:0000313" key="5">
    <source>
        <dbReference type="EMBL" id="TVS92050.1"/>
    </source>
</evidence>
<dbReference type="InterPro" id="IPR022171">
    <property type="entry name" value="PPE_C"/>
</dbReference>
<dbReference type="PANTHER" id="PTHR46766:SF1">
    <property type="entry name" value="GLUTAMINE-RICH PROTEIN 2"/>
    <property type="match status" value="1"/>
</dbReference>
<reference evidence="5 6" key="1">
    <citation type="submission" date="2019-07" db="EMBL/GenBank/DDBJ databases">
        <title>New Mycobacterium species.</title>
        <authorList>
            <person name="Tortoli E."/>
            <person name="Ghielmetti G."/>
            <person name="Friedel U."/>
            <person name="Trovato A."/>
        </authorList>
    </citation>
    <scope>NUCLEOTIDE SEQUENCE [LARGE SCALE GENOMIC DNA]</scope>
    <source>
        <strain evidence="5 6">16-83</strain>
    </source>
</reference>
<dbReference type="AlphaFoldDB" id="A0A557Y0H8"/>
<feature type="region of interest" description="Disordered" evidence="2">
    <location>
        <begin position="168"/>
        <end position="195"/>
    </location>
</feature>
<dbReference type="RefSeq" id="WP_144947357.1">
    <property type="nucleotide sequence ID" value="NZ_VMQU01000005.1"/>
</dbReference>
<dbReference type="Gene3D" id="1.20.1260.20">
    <property type="entry name" value="PPE superfamily"/>
    <property type="match status" value="1"/>
</dbReference>
<evidence type="ECO:0000259" key="3">
    <source>
        <dbReference type="Pfam" id="PF00823"/>
    </source>
</evidence>
<dbReference type="OrthoDB" id="4706395at2"/>
<name>A0A557Y0H8_9MYCO</name>
<gene>
    <name evidence="5" type="ORF">FPZ47_02140</name>
</gene>
<comment type="caution">
    <text evidence="5">The sequence shown here is derived from an EMBL/GenBank/DDBJ whole genome shotgun (WGS) entry which is preliminary data.</text>
</comment>
<feature type="compositionally biased region" description="Polar residues" evidence="2">
    <location>
        <begin position="169"/>
        <end position="183"/>
    </location>
</feature>
<feature type="domain" description="PPE family C-terminal" evidence="4">
    <location>
        <begin position="309"/>
        <end position="399"/>
    </location>
</feature>
<dbReference type="Proteomes" id="UP000320513">
    <property type="component" value="Unassembled WGS sequence"/>
</dbReference>
<dbReference type="Pfam" id="PF00823">
    <property type="entry name" value="PPE"/>
    <property type="match status" value="1"/>
</dbReference>
<evidence type="ECO:0000256" key="2">
    <source>
        <dbReference type="SAM" id="MobiDB-lite"/>
    </source>
</evidence>
<keyword evidence="6" id="KW-1185">Reference proteome</keyword>
<dbReference type="InterPro" id="IPR000030">
    <property type="entry name" value="PPE_dom"/>
</dbReference>
<feature type="domain" description="PPE" evidence="3">
    <location>
        <begin position="3"/>
        <end position="165"/>
    </location>
</feature>
<dbReference type="Pfam" id="PF12484">
    <property type="entry name" value="PPE-SVP"/>
    <property type="match status" value="1"/>
</dbReference>
<dbReference type="InterPro" id="IPR038332">
    <property type="entry name" value="PPE_sf"/>
</dbReference>